<dbReference type="InterPro" id="IPR014729">
    <property type="entry name" value="Rossmann-like_a/b/a_fold"/>
</dbReference>
<dbReference type="Proteomes" id="UP000034616">
    <property type="component" value="Unassembled WGS sequence"/>
</dbReference>
<dbReference type="SUPFAM" id="SSF52374">
    <property type="entry name" value="Nucleotidylyl transferase"/>
    <property type="match status" value="1"/>
</dbReference>
<dbReference type="PANTHER" id="PTHR21342">
    <property type="entry name" value="PHOSPHOPANTETHEINE ADENYLYLTRANSFERASE"/>
    <property type="match status" value="1"/>
</dbReference>
<gene>
    <name evidence="1" type="ORF">UU35_C0005G0003</name>
</gene>
<evidence type="ECO:0008006" key="3">
    <source>
        <dbReference type="Google" id="ProtNLM"/>
    </source>
</evidence>
<evidence type="ECO:0000313" key="2">
    <source>
        <dbReference type="Proteomes" id="UP000034616"/>
    </source>
</evidence>
<dbReference type="EMBL" id="LCAH01000005">
    <property type="protein sequence ID" value="KKR87129.1"/>
    <property type="molecule type" value="Genomic_DNA"/>
</dbReference>
<dbReference type="PANTHER" id="PTHR21342:SF0">
    <property type="entry name" value="BIFUNCTIONAL NMN ADENYLYLTRANSFERASE_NUDIX HYDROLASE"/>
    <property type="match status" value="1"/>
</dbReference>
<reference evidence="1 2" key="1">
    <citation type="journal article" date="2015" name="Nature">
        <title>rRNA introns, odd ribosomes, and small enigmatic genomes across a large radiation of phyla.</title>
        <authorList>
            <person name="Brown C.T."/>
            <person name="Hug L.A."/>
            <person name="Thomas B.C."/>
            <person name="Sharon I."/>
            <person name="Castelle C.J."/>
            <person name="Singh A."/>
            <person name="Wilkins M.J."/>
            <person name="Williams K.H."/>
            <person name="Banfield J.F."/>
        </authorList>
    </citation>
    <scope>NUCLEOTIDE SEQUENCE [LARGE SCALE GENOMIC DNA]</scope>
</reference>
<comment type="caution">
    <text evidence="1">The sequence shown here is derived from an EMBL/GenBank/DDBJ whole genome shotgun (WGS) entry which is preliminary data.</text>
</comment>
<evidence type="ECO:0000313" key="1">
    <source>
        <dbReference type="EMBL" id="KKR87129.1"/>
    </source>
</evidence>
<accession>A0A0G0UDX6</accession>
<name>A0A0G0UDX6_9BACT</name>
<proteinExistence type="predicted"/>
<protein>
    <recommendedName>
        <fullName evidence="3">Cytidyltransferase-like domain-containing protein</fullName>
    </recommendedName>
</protein>
<organism evidence="1 2">
    <name type="scientific">Candidatus Uhrbacteria bacterium GW2011_GWC2_41_11</name>
    <dbReference type="NCBI Taxonomy" id="1618985"/>
    <lineage>
        <taxon>Bacteria</taxon>
        <taxon>Candidatus Uhriibacteriota</taxon>
    </lineage>
</organism>
<sequence>MKGVFLGRICPLHLGHEAIIEKMIETCGIENCLVIIGGSNATLSLRYFFSYAERRQFLRAVFPGIKVVGLPDFKEDNNQWFTALDDILTLGGFDPKEVRFFGGCEEDVEFFLEAGRKVSIVNRFDGSTPKISATEVRDALLQKRNLDGLLNPTIQQMVSEVFHRKWEAFKRM</sequence>
<dbReference type="Gene3D" id="3.40.50.620">
    <property type="entry name" value="HUPs"/>
    <property type="match status" value="1"/>
</dbReference>
<dbReference type="AlphaFoldDB" id="A0A0G0UDX6"/>